<dbReference type="STRING" id="451.B6N58_04555"/>
<sequence>MTKQLGISLVELMISVLLSSFLVILATQQYLICKRQYFHVHALLEQDFELQLANDLLRDSVRRAGFTPCLNVNSLNILDQRNGRIGIDAIETNKKHDRLQIRRMGEDFTEVIKPLSQNLLLAKSDLHFEPQQVILIADCYHGEIQQIDYARKTNNGTILKLNHHLAFNYSEPIYLGEWIEESFFVQTNRQGKRALYYRQKHAEELTERIDKISIELTTHQSKTLVNVAWGMDQSETLQISTRVRLG</sequence>
<evidence type="ECO:0000313" key="5">
    <source>
        <dbReference type="Proteomes" id="UP000182998"/>
    </source>
</evidence>
<reference evidence="2" key="2">
    <citation type="submission" date="2014-09" db="EMBL/GenBank/DDBJ databases">
        <authorList>
            <person name="GOMEZ-VALERO Laura"/>
        </authorList>
    </citation>
    <scope>NUCLEOTIDE SEQUENCE</scope>
    <source>
        <strain evidence="2">ATCC33218</strain>
    </source>
</reference>
<dbReference type="Proteomes" id="UP000032414">
    <property type="component" value="Chromosome I"/>
</dbReference>
<organism evidence="2 4">
    <name type="scientific">Legionella micdadei</name>
    <name type="common">Tatlockia micdadei</name>
    <dbReference type="NCBI Taxonomy" id="451"/>
    <lineage>
        <taxon>Bacteria</taxon>
        <taxon>Pseudomonadati</taxon>
        <taxon>Pseudomonadota</taxon>
        <taxon>Gammaproteobacteria</taxon>
        <taxon>Legionellales</taxon>
        <taxon>Legionellaceae</taxon>
        <taxon>Legionella</taxon>
    </lineage>
</organism>
<proteinExistence type="predicted"/>
<reference evidence="3 5" key="3">
    <citation type="submission" date="2016-10" db="EMBL/GenBank/DDBJ databases">
        <authorList>
            <person name="Varghese N."/>
            <person name="Submissions S."/>
        </authorList>
    </citation>
    <scope>NUCLEOTIDE SEQUENCE [LARGE SCALE GENOMIC DNA]</scope>
    <source>
        <strain evidence="3 5">ATCC 33218</strain>
    </source>
</reference>
<accession>A0A098GJB1</accession>
<evidence type="ECO:0000313" key="3">
    <source>
        <dbReference type="EMBL" id="SCY46659.1"/>
    </source>
</evidence>
<reference evidence="4" key="1">
    <citation type="submission" date="2014-09" db="EMBL/GenBank/DDBJ databases">
        <authorList>
            <person name="Gomez-Valero L."/>
        </authorList>
    </citation>
    <scope>NUCLEOTIDE SEQUENCE [LARGE SCALE GENOMIC DNA]</scope>
    <source>
        <strain evidence="4">ATCC33218</strain>
    </source>
</reference>
<keyword evidence="1" id="KW-0472">Membrane</keyword>
<feature type="transmembrane region" description="Helical" evidence="1">
    <location>
        <begin position="6"/>
        <end position="26"/>
    </location>
</feature>
<name>A0A098GJB1_LEGMI</name>
<dbReference type="HOGENOM" id="CLU_1123427_0_0_6"/>
<keyword evidence="1" id="KW-0812">Transmembrane</keyword>
<dbReference type="RefSeq" id="WP_045099805.1">
    <property type="nucleotide sequence ID" value="NZ_CP020614.1"/>
</dbReference>
<keyword evidence="5" id="KW-1185">Reference proteome</keyword>
<evidence type="ECO:0000313" key="4">
    <source>
        <dbReference type="Proteomes" id="UP000032414"/>
    </source>
</evidence>
<dbReference type="KEGG" id="tmc:LMI_2323"/>
<keyword evidence="1" id="KW-1133">Transmembrane helix</keyword>
<protein>
    <submittedName>
        <fullName evidence="2">Putative Prepilin-type N-cleavage/methylation domain protein</fullName>
    </submittedName>
</protein>
<gene>
    <name evidence="2" type="ORF">LMI_2323</name>
    <name evidence="3" type="ORF">SAMN02982997_01798</name>
</gene>
<dbReference type="OrthoDB" id="5652980at2"/>
<dbReference type="PATRIC" id="fig|451.8.peg.2958"/>
<evidence type="ECO:0000313" key="2">
    <source>
        <dbReference type="EMBL" id="CEG61591.1"/>
    </source>
</evidence>
<dbReference type="AlphaFoldDB" id="A0A098GJB1"/>
<dbReference type="EMBL" id="LN614830">
    <property type="protein sequence ID" value="CEG61591.1"/>
    <property type="molecule type" value="Genomic_DNA"/>
</dbReference>
<dbReference type="Proteomes" id="UP000182998">
    <property type="component" value="Unassembled WGS sequence"/>
</dbReference>
<dbReference type="EMBL" id="FMVN01000008">
    <property type="protein sequence ID" value="SCY46659.1"/>
    <property type="molecule type" value="Genomic_DNA"/>
</dbReference>
<evidence type="ECO:0000256" key="1">
    <source>
        <dbReference type="SAM" id="Phobius"/>
    </source>
</evidence>